<sequence>MSRFGGKDRLQAFAAIGTVVAAMPCQVGMAAGFGPWRRDVRWDAANAAPVRPLPGRLASTGDGTNREYRFRFGLFGITGDDGGPVAPAVPARRGRSRPPGVTCRVPAHDA</sequence>
<dbReference type="SUPFAM" id="SSF88697">
    <property type="entry name" value="PUA domain-like"/>
    <property type="match status" value="1"/>
</dbReference>
<reference evidence="3" key="1">
    <citation type="journal article" date="2019" name="Int. J. Syst. Evol. Microbiol.">
        <title>The Global Catalogue of Microorganisms (GCM) 10K type strain sequencing project: providing services to taxonomists for standard genome sequencing and annotation.</title>
        <authorList>
            <consortium name="The Broad Institute Genomics Platform"/>
            <consortium name="The Broad Institute Genome Sequencing Center for Infectious Disease"/>
            <person name="Wu L."/>
            <person name="Ma J."/>
        </authorList>
    </citation>
    <scope>NUCLEOTIDE SEQUENCE [LARGE SCALE GENOMIC DNA]</scope>
    <source>
        <strain evidence="3">JCM 17498</strain>
    </source>
</reference>
<organism evidence="2 3">
    <name type="scientific">Sphingomonas cynarae</name>
    <dbReference type="NCBI Taxonomy" id="930197"/>
    <lineage>
        <taxon>Bacteria</taxon>
        <taxon>Pseudomonadati</taxon>
        <taxon>Pseudomonadota</taxon>
        <taxon>Alphaproteobacteria</taxon>
        <taxon>Sphingomonadales</taxon>
        <taxon>Sphingomonadaceae</taxon>
        <taxon>Sphingomonas</taxon>
    </lineage>
</organism>
<proteinExistence type="predicted"/>
<dbReference type="EMBL" id="BAABBF010000015">
    <property type="protein sequence ID" value="GAA3725147.1"/>
    <property type="molecule type" value="Genomic_DNA"/>
</dbReference>
<dbReference type="Proteomes" id="UP001500523">
    <property type="component" value="Unassembled WGS sequence"/>
</dbReference>
<feature type="region of interest" description="Disordered" evidence="1">
    <location>
        <begin position="83"/>
        <end position="110"/>
    </location>
</feature>
<evidence type="ECO:0000313" key="3">
    <source>
        <dbReference type="Proteomes" id="UP001500523"/>
    </source>
</evidence>
<name>A0ABP7EWB6_9SPHN</name>
<protein>
    <submittedName>
        <fullName evidence="2">Uncharacterized protein</fullName>
    </submittedName>
</protein>
<evidence type="ECO:0000256" key="1">
    <source>
        <dbReference type="SAM" id="MobiDB-lite"/>
    </source>
</evidence>
<gene>
    <name evidence="2" type="ORF">GCM10022268_36370</name>
</gene>
<evidence type="ECO:0000313" key="2">
    <source>
        <dbReference type="EMBL" id="GAA3725147.1"/>
    </source>
</evidence>
<dbReference type="InterPro" id="IPR015947">
    <property type="entry name" value="PUA-like_sf"/>
</dbReference>
<dbReference type="RefSeq" id="WP_344694814.1">
    <property type="nucleotide sequence ID" value="NZ_BAABBF010000015.1"/>
</dbReference>
<keyword evidence="3" id="KW-1185">Reference proteome</keyword>
<accession>A0ABP7EWB6</accession>
<comment type="caution">
    <text evidence="2">The sequence shown here is derived from an EMBL/GenBank/DDBJ whole genome shotgun (WGS) entry which is preliminary data.</text>
</comment>